<reference evidence="1 2" key="1">
    <citation type="submission" date="2024-03" db="EMBL/GenBank/DDBJ databases">
        <title>The Acrasis kona genome and developmental transcriptomes reveal deep origins of eukaryotic multicellular pathways.</title>
        <authorList>
            <person name="Sheikh S."/>
            <person name="Fu C.-J."/>
            <person name="Brown M.W."/>
            <person name="Baldauf S.L."/>
        </authorList>
    </citation>
    <scope>NUCLEOTIDE SEQUENCE [LARGE SCALE GENOMIC DNA]</scope>
    <source>
        <strain evidence="1 2">ATCC MYA-3509</strain>
    </source>
</reference>
<proteinExistence type="predicted"/>
<protein>
    <submittedName>
        <fullName evidence="1">Uncharacterized protein</fullName>
    </submittedName>
</protein>
<gene>
    <name evidence="1" type="ORF">AKO1_002624</name>
</gene>
<feature type="non-terminal residue" evidence="1">
    <location>
        <position position="71"/>
    </location>
</feature>
<keyword evidence="2" id="KW-1185">Reference proteome</keyword>
<accession>A0AAW2Z0D0</accession>
<evidence type="ECO:0000313" key="2">
    <source>
        <dbReference type="Proteomes" id="UP001431209"/>
    </source>
</evidence>
<name>A0AAW2Z0D0_9EUKA</name>
<dbReference type="EMBL" id="JAOPGA020000885">
    <property type="protein sequence ID" value="KAL0482712.1"/>
    <property type="molecule type" value="Genomic_DNA"/>
</dbReference>
<sequence length="71" mass="8214">MQKQFPVTASASNCFFTSLSVGTYKVQYVASVKYFCSYCFDGRYLVFTLTRGKGLFWVETVYIPKHDVKFL</sequence>
<dbReference type="Proteomes" id="UP001431209">
    <property type="component" value="Unassembled WGS sequence"/>
</dbReference>
<organism evidence="1 2">
    <name type="scientific">Acrasis kona</name>
    <dbReference type="NCBI Taxonomy" id="1008807"/>
    <lineage>
        <taxon>Eukaryota</taxon>
        <taxon>Discoba</taxon>
        <taxon>Heterolobosea</taxon>
        <taxon>Tetramitia</taxon>
        <taxon>Eutetramitia</taxon>
        <taxon>Acrasidae</taxon>
        <taxon>Acrasis</taxon>
    </lineage>
</organism>
<evidence type="ECO:0000313" key="1">
    <source>
        <dbReference type="EMBL" id="KAL0482712.1"/>
    </source>
</evidence>
<dbReference type="AlphaFoldDB" id="A0AAW2Z0D0"/>
<comment type="caution">
    <text evidence="1">The sequence shown here is derived from an EMBL/GenBank/DDBJ whole genome shotgun (WGS) entry which is preliminary data.</text>
</comment>